<gene>
    <name evidence="3" type="ORF">TEA_016379</name>
</gene>
<keyword evidence="4" id="KW-1185">Reference proteome</keyword>
<reference evidence="3 4" key="1">
    <citation type="journal article" date="2018" name="Proc. Natl. Acad. Sci. U.S.A.">
        <title>Draft genome sequence of Camellia sinensis var. sinensis provides insights into the evolution of the tea genome and tea quality.</title>
        <authorList>
            <person name="Wei C."/>
            <person name="Yang H."/>
            <person name="Wang S."/>
            <person name="Zhao J."/>
            <person name="Liu C."/>
            <person name="Gao L."/>
            <person name="Xia E."/>
            <person name="Lu Y."/>
            <person name="Tai Y."/>
            <person name="She G."/>
            <person name="Sun J."/>
            <person name="Cao H."/>
            <person name="Tong W."/>
            <person name="Gao Q."/>
            <person name="Li Y."/>
            <person name="Deng W."/>
            <person name="Jiang X."/>
            <person name="Wang W."/>
            <person name="Chen Q."/>
            <person name="Zhang S."/>
            <person name="Li H."/>
            <person name="Wu J."/>
            <person name="Wang P."/>
            <person name="Li P."/>
            <person name="Shi C."/>
            <person name="Zheng F."/>
            <person name="Jian J."/>
            <person name="Huang B."/>
            <person name="Shan D."/>
            <person name="Shi M."/>
            <person name="Fang C."/>
            <person name="Yue Y."/>
            <person name="Li F."/>
            <person name="Li D."/>
            <person name="Wei S."/>
            <person name="Han B."/>
            <person name="Jiang C."/>
            <person name="Yin Y."/>
            <person name="Xia T."/>
            <person name="Zhang Z."/>
            <person name="Bennetzen J.L."/>
            <person name="Zhao S."/>
            <person name="Wan X."/>
        </authorList>
    </citation>
    <scope>NUCLEOTIDE SEQUENCE [LARGE SCALE GENOMIC DNA]</scope>
    <source>
        <strain evidence="4">cv. Shuchazao</strain>
        <tissue evidence="3">Leaf</tissue>
    </source>
</reference>
<dbReference type="InterPro" id="IPR010820">
    <property type="entry name" value="DUF1421"/>
</dbReference>
<dbReference type="PANTHER" id="PTHR31805:SF16">
    <property type="entry name" value="FORMIN-LIKE PROTEIN (DUF1421)"/>
    <property type="match status" value="1"/>
</dbReference>
<dbReference type="Proteomes" id="UP000306102">
    <property type="component" value="Unassembled WGS sequence"/>
</dbReference>
<proteinExistence type="predicted"/>
<protein>
    <recommendedName>
        <fullName evidence="2">DUF1421 domain-containing protein</fullName>
    </recommendedName>
</protein>
<name>A0A4S4D393_CAMSN</name>
<feature type="region of interest" description="Disordered" evidence="1">
    <location>
        <begin position="1"/>
        <end position="87"/>
    </location>
</feature>
<sequence length="151" mass="16764">MPMQQVPYSGIPQPGASRAEQMPYRYGGPGRTVQQQPPPQHLKSSFRVDRNVIHHHPQQPHFPQGGYPPTSVPLQGPPPNASANLFRPPQFMCNHPYNELIDKLVSMGYRADHIASVIQRLEESGQPVDFNIVLDRLNGHSSGGSQRGWSG</sequence>
<feature type="domain" description="DUF1421" evidence="2">
    <location>
        <begin position="97"/>
        <end position="141"/>
    </location>
</feature>
<dbReference type="PANTHER" id="PTHR31805">
    <property type="entry name" value="RECEPTOR-LIKE KINASE, PUTATIVE (DUF1421)-RELATED"/>
    <property type="match status" value="1"/>
</dbReference>
<evidence type="ECO:0000256" key="1">
    <source>
        <dbReference type="SAM" id="MobiDB-lite"/>
    </source>
</evidence>
<feature type="compositionally biased region" description="Low complexity" evidence="1">
    <location>
        <begin position="59"/>
        <end position="69"/>
    </location>
</feature>
<comment type="caution">
    <text evidence="3">The sequence shown here is derived from an EMBL/GenBank/DDBJ whole genome shotgun (WGS) entry which is preliminary data.</text>
</comment>
<accession>A0A4S4D393</accession>
<organism evidence="3 4">
    <name type="scientific">Camellia sinensis var. sinensis</name>
    <name type="common">China tea</name>
    <dbReference type="NCBI Taxonomy" id="542762"/>
    <lineage>
        <taxon>Eukaryota</taxon>
        <taxon>Viridiplantae</taxon>
        <taxon>Streptophyta</taxon>
        <taxon>Embryophyta</taxon>
        <taxon>Tracheophyta</taxon>
        <taxon>Spermatophyta</taxon>
        <taxon>Magnoliopsida</taxon>
        <taxon>eudicotyledons</taxon>
        <taxon>Gunneridae</taxon>
        <taxon>Pentapetalae</taxon>
        <taxon>asterids</taxon>
        <taxon>Ericales</taxon>
        <taxon>Theaceae</taxon>
        <taxon>Camellia</taxon>
    </lineage>
</organism>
<dbReference type="AlphaFoldDB" id="A0A4S4D393"/>
<dbReference type="Pfam" id="PF07223">
    <property type="entry name" value="DUF1421"/>
    <property type="match status" value="1"/>
</dbReference>
<evidence type="ECO:0000313" key="3">
    <source>
        <dbReference type="EMBL" id="THF96770.1"/>
    </source>
</evidence>
<evidence type="ECO:0000259" key="2">
    <source>
        <dbReference type="Pfam" id="PF07223"/>
    </source>
</evidence>
<evidence type="ECO:0000313" key="4">
    <source>
        <dbReference type="Proteomes" id="UP000306102"/>
    </source>
</evidence>
<dbReference type="EMBL" id="SDRB02012754">
    <property type="protein sequence ID" value="THF96770.1"/>
    <property type="molecule type" value="Genomic_DNA"/>
</dbReference>